<dbReference type="AlphaFoldDB" id="A0A2A2EFW6"/>
<feature type="transmembrane region" description="Helical" evidence="1">
    <location>
        <begin position="72"/>
        <end position="93"/>
    </location>
</feature>
<accession>A0A2A2EFW6</accession>
<sequence>MSVWRSVRRFYRRHRTAVTAAAIFAVSAGLIGRVPLMPDADAMYTPLSGLSSFVLSPAAGGALLYRQRSRKAMWWYALAIAAGTTAPMLYGYFHNIVGDGESSIGGTLRSVFGTISGEAANIWATVASCAPALLFVGGALVGLCLARRYGRRRRW</sequence>
<reference evidence="2 3" key="1">
    <citation type="journal article" date="2017" name="ISME J.">
        <title>Unveiling bifidobacterial biogeography across the mammalian branch of the tree of life.</title>
        <authorList>
            <person name="Milani C."/>
            <person name="Mangifesta M."/>
            <person name="Mancabelli L."/>
            <person name="Lugli G.A."/>
            <person name="James K."/>
            <person name="Duranti S."/>
            <person name="Turroni F."/>
            <person name="Ferrario C."/>
            <person name="Ossiprandi M.C."/>
            <person name="van Sinderen D."/>
            <person name="Ventura M."/>
        </authorList>
    </citation>
    <scope>NUCLEOTIDE SEQUENCE [LARGE SCALE GENOMIC DNA]</scope>
    <source>
        <strain evidence="3">Ham19E</strain>
    </source>
</reference>
<gene>
    <name evidence="2" type="ORF">B1526_0928</name>
</gene>
<dbReference type="EMBL" id="MVOH01000008">
    <property type="protein sequence ID" value="PAU67953.1"/>
    <property type="molecule type" value="Genomic_DNA"/>
</dbReference>
<dbReference type="RefSeq" id="WP_235607037.1">
    <property type="nucleotide sequence ID" value="NZ_MVOH01000008.1"/>
</dbReference>
<keyword evidence="3" id="KW-1185">Reference proteome</keyword>
<keyword evidence="1" id="KW-1133">Transmembrane helix</keyword>
<name>A0A2A2EFW6_9BIFI</name>
<feature type="transmembrane region" description="Helical" evidence="1">
    <location>
        <begin position="122"/>
        <end position="146"/>
    </location>
</feature>
<protein>
    <submittedName>
        <fullName evidence="2">Uncharacterized protein</fullName>
    </submittedName>
</protein>
<dbReference type="Proteomes" id="UP000218399">
    <property type="component" value="Unassembled WGS sequence"/>
</dbReference>
<feature type="transmembrane region" description="Helical" evidence="1">
    <location>
        <begin position="44"/>
        <end position="65"/>
    </location>
</feature>
<organism evidence="2 3">
    <name type="scientific">Bifidobacterium criceti</name>
    <dbReference type="NCBI Taxonomy" id="1960969"/>
    <lineage>
        <taxon>Bacteria</taxon>
        <taxon>Bacillati</taxon>
        <taxon>Actinomycetota</taxon>
        <taxon>Actinomycetes</taxon>
        <taxon>Bifidobacteriales</taxon>
        <taxon>Bifidobacteriaceae</taxon>
        <taxon>Bifidobacterium</taxon>
    </lineage>
</organism>
<keyword evidence="1" id="KW-0812">Transmembrane</keyword>
<comment type="caution">
    <text evidence="2">The sequence shown here is derived from an EMBL/GenBank/DDBJ whole genome shotgun (WGS) entry which is preliminary data.</text>
</comment>
<proteinExistence type="predicted"/>
<evidence type="ECO:0000256" key="1">
    <source>
        <dbReference type="SAM" id="Phobius"/>
    </source>
</evidence>
<keyword evidence="1" id="KW-0472">Membrane</keyword>
<evidence type="ECO:0000313" key="2">
    <source>
        <dbReference type="EMBL" id="PAU67953.1"/>
    </source>
</evidence>
<evidence type="ECO:0000313" key="3">
    <source>
        <dbReference type="Proteomes" id="UP000218399"/>
    </source>
</evidence>